<keyword evidence="5 6" id="KW-0949">S-adenosyl-L-methionine</keyword>
<sequence>MVEHIPVMLKEVIESLKNVESPQMIVDATLGLGGYAEEILNVFPATLLVGIDRDEQAISLAQKRLVSFAERVHIYNSPFSAIAMVLSKENAEPDGIVFDLGVSNLQLSSPERGFSFQNDGPLDMRMEGTSGESGYSAAQIVNTFSEKELADIFWKYGEERYSRRIATGIVRFREKNGPIQRTFQLVEAIRSSLPAPVQRKMGGHPARKVFQALRIFVNDELQELEKGLQGALESLAPGGVIVVVSYHSLEDRIVKYAMKDWKTSDHGDLLTRRPLKPSEEEVEKNYKARSAKLRAFRKKY</sequence>
<organism evidence="7 8">
    <name type="scientific">Aminobacterium colombiense (strain DSM 12261 / ALA-1)</name>
    <dbReference type="NCBI Taxonomy" id="572547"/>
    <lineage>
        <taxon>Bacteria</taxon>
        <taxon>Thermotogati</taxon>
        <taxon>Synergistota</taxon>
        <taxon>Synergistia</taxon>
        <taxon>Synergistales</taxon>
        <taxon>Aminobacteriaceae</taxon>
        <taxon>Aminobacterium</taxon>
    </lineage>
</organism>
<dbReference type="PANTHER" id="PTHR11265">
    <property type="entry name" value="S-ADENOSYL-METHYLTRANSFERASE MRAW"/>
    <property type="match status" value="1"/>
</dbReference>
<protein>
    <recommendedName>
        <fullName evidence="6">Ribosomal RNA small subunit methyltransferase H</fullName>
        <ecNumber evidence="6">2.1.1.199</ecNumber>
    </recommendedName>
    <alternativeName>
        <fullName evidence="6">16S rRNA m(4)C1402 methyltransferase</fullName>
    </alternativeName>
    <alternativeName>
        <fullName evidence="6">rRNA (cytosine-N(4)-)-methyltransferase RsmH</fullName>
    </alternativeName>
</protein>
<dbReference type="NCBIfam" id="TIGR00006">
    <property type="entry name" value="16S rRNA (cytosine(1402)-N(4))-methyltransferase RsmH"/>
    <property type="match status" value="1"/>
</dbReference>
<dbReference type="Pfam" id="PF01795">
    <property type="entry name" value="Methyltransf_5"/>
    <property type="match status" value="1"/>
</dbReference>
<dbReference type="GO" id="GO:0005737">
    <property type="term" value="C:cytoplasm"/>
    <property type="evidence" value="ECO:0007669"/>
    <property type="project" value="UniProtKB-SubCell"/>
</dbReference>
<reference evidence="7 8" key="1">
    <citation type="journal article" date="2010" name="Stand. Genomic Sci.">
        <title>Complete genome sequence of Aminobacterium colombiense type strain (ALA-1).</title>
        <authorList>
            <person name="Chertkov O."/>
            <person name="Sikorski J."/>
            <person name="Brambilla E."/>
            <person name="Lapidus A."/>
            <person name="Copeland A."/>
            <person name="Glavina Del Rio T."/>
            <person name="Nolan M."/>
            <person name="Lucas S."/>
            <person name="Tice H."/>
            <person name="Cheng J.F."/>
            <person name="Han C."/>
            <person name="Detter J.C."/>
            <person name="Bruce D."/>
            <person name="Tapia R."/>
            <person name="Goodwin L."/>
            <person name="Pitluck S."/>
            <person name="Liolios K."/>
            <person name="Ivanova N."/>
            <person name="Mavromatis K."/>
            <person name="Ovchinnikova G."/>
            <person name="Pati A."/>
            <person name="Chen A."/>
            <person name="Palaniappan K."/>
            <person name="Land M."/>
            <person name="Hauser L."/>
            <person name="Chang Y.J."/>
            <person name="Jeffries C.D."/>
            <person name="Spring S."/>
            <person name="Rohde M."/>
            <person name="Goker M."/>
            <person name="Bristow J."/>
            <person name="Eisen J.A."/>
            <person name="Markowitz V."/>
            <person name="Hugenholtz P."/>
            <person name="Kyrpides N.C."/>
            <person name="Klenk H.P."/>
        </authorList>
    </citation>
    <scope>NUCLEOTIDE SEQUENCE [LARGE SCALE GENOMIC DNA]</scope>
    <source>
        <strain evidence="8">DSM 12261 / ALA-1</strain>
    </source>
</reference>
<dbReference type="STRING" id="572547.Amico_0811"/>
<dbReference type="AlphaFoldDB" id="D5EEG2"/>
<feature type="binding site" evidence="6">
    <location>
        <position position="52"/>
    </location>
    <ligand>
        <name>S-adenosyl-L-methionine</name>
        <dbReference type="ChEBI" id="CHEBI:59789"/>
    </ligand>
</feature>
<accession>D5EEG2</accession>
<dbReference type="InterPro" id="IPR023397">
    <property type="entry name" value="SAM-dep_MeTrfase_MraW_recog"/>
</dbReference>
<dbReference type="Gene3D" id="3.40.50.150">
    <property type="entry name" value="Vaccinia Virus protein VP39"/>
    <property type="match status" value="1"/>
</dbReference>
<keyword evidence="6" id="KW-0963">Cytoplasm</keyword>
<evidence type="ECO:0000313" key="8">
    <source>
        <dbReference type="Proteomes" id="UP000002366"/>
    </source>
</evidence>
<dbReference type="SUPFAM" id="SSF53335">
    <property type="entry name" value="S-adenosyl-L-methionine-dependent methyltransferases"/>
    <property type="match status" value="1"/>
</dbReference>
<comment type="subcellular location">
    <subcellularLocation>
        <location evidence="6">Cytoplasm</location>
    </subcellularLocation>
</comment>
<dbReference type="InterPro" id="IPR029063">
    <property type="entry name" value="SAM-dependent_MTases_sf"/>
</dbReference>
<feature type="binding site" evidence="6">
    <location>
        <position position="106"/>
    </location>
    <ligand>
        <name>S-adenosyl-L-methionine</name>
        <dbReference type="ChEBI" id="CHEBI:59789"/>
    </ligand>
</feature>
<dbReference type="OrthoDB" id="9806637at2"/>
<keyword evidence="2 6" id="KW-0698">rRNA processing</keyword>
<dbReference type="EC" id="2.1.1.199" evidence="6"/>
<feature type="binding site" evidence="6">
    <location>
        <begin position="33"/>
        <end position="35"/>
    </location>
    <ligand>
        <name>S-adenosyl-L-methionine</name>
        <dbReference type="ChEBI" id="CHEBI:59789"/>
    </ligand>
</feature>
<dbReference type="EMBL" id="CP001997">
    <property type="protein sequence ID" value="ADE56944.1"/>
    <property type="molecule type" value="Genomic_DNA"/>
</dbReference>
<keyword evidence="3 6" id="KW-0489">Methyltransferase</keyword>
<dbReference type="InterPro" id="IPR002903">
    <property type="entry name" value="RsmH"/>
</dbReference>
<comment type="catalytic activity">
    <reaction evidence="6">
        <text>cytidine(1402) in 16S rRNA + S-adenosyl-L-methionine = N(4)-methylcytidine(1402) in 16S rRNA + S-adenosyl-L-homocysteine + H(+)</text>
        <dbReference type="Rhea" id="RHEA:42928"/>
        <dbReference type="Rhea" id="RHEA-COMP:10286"/>
        <dbReference type="Rhea" id="RHEA-COMP:10287"/>
        <dbReference type="ChEBI" id="CHEBI:15378"/>
        <dbReference type="ChEBI" id="CHEBI:57856"/>
        <dbReference type="ChEBI" id="CHEBI:59789"/>
        <dbReference type="ChEBI" id="CHEBI:74506"/>
        <dbReference type="ChEBI" id="CHEBI:82748"/>
        <dbReference type="EC" id="2.1.1.199"/>
    </reaction>
</comment>
<proteinExistence type="inferred from homology"/>
<dbReference type="PANTHER" id="PTHR11265:SF0">
    <property type="entry name" value="12S RRNA N4-METHYLCYTIDINE METHYLTRANSFERASE"/>
    <property type="match status" value="1"/>
</dbReference>
<feature type="binding site" evidence="6">
    <location>
        <position position="99"/>
    </location>
    <ligand>
        <name>S-adenosyl-L-methionine</name>
        <dbReference type="ChEBI" id="CHEBI:59789"/>
    </ligand>
</feature>
<name>D5EEG2_AMICL</name>
<gene>
    <name evidence="6" type="primary">rsmH</name>
    <name evidence="7" type="ordered locus">Amico_0811</name>
</gene>
<feature type="binding site" evidence="6">
    <location>
        <position position="79"/>
    </location>
    <ligand>
        <name>S-adenosyl-L-methionine</name>
        <dbReference type="ChEBI" id="CHEBI:59789"/>
    </ligand>
</feature>
<dbReference type="Proteomes" id="UP000002366">
    <property type="component" value="Chromosome"/>
</dbReference>
<evidence type="ECO:0000256" key="6">
    <source>
        <dbReference type="HAMAP-Rule" id="MF_01007"/>
    </source>
</evidence>
<dbReference type="HAMAP" id="MF_01007">
    <property type="entry name" value="16SrRNA_methyltr_H"/>
    <property type="match status" value="1"/>
</dbReference>
<dbReference type="SUPFAM" id="SSF81799">
    <property type="entry name" value="Putative methyltransferase TM0872, insert domain"/>
    <property type="match status" value="1"/>
</dbReference>
<keyword evidence="8" id="KW-1185">Reference proteome</keyword>
<dbReference type="GO" id="GO:0070475">
    <property type="term" value="P:rRNA base methylation"/>
    <property type="evidence" value="ECO:0007669"/>
    <property type="project" value="UniProtKB-UniRule"/>
</dbReference>
<dbReference type="HOGENOM" id="CLU_038422_3_0_0"/>
<evidence type="ECO:0000256" key="5">
    <source>
        <dbReference type="ARBA" id="ARBA00022691"/>
    </source>
</evidence>
<comment type="function">
    <text evidence="6">Specifically methylates the N4 position of cytidine in position 1402 (C1402) of 16S rRNA.</text>
</comment>
<evidence type="ECO:0000256" key="1">
    <source>
        <dbReference type="ARBA" id="ARBA00010396"/>
    </source>
</evidence>
<evidence type="ECO:0000256" key="2">
    <source>
        <dbReference type="ARBA" id="ARBA00022552"/>
    </source>
</evidence>
<evidence type="ECO:0000256" key="4">
    <source>
        <dbReference type="ARBA" id="ARBA00022679"/>
    </source>
</evidence>
<dbReference type="Gene3D" id="1.10.150.170">
    <property type="entry name" value="Putative methyltransferase TM0872, insert domain"/>
    <property type="match status" value="1"/>
</dbReference>
<dbReference type="PIRSF" id="PIRSF004486">
    <property type="entry name" value="MraW"/>
    <property type="match status" value="1"/>
</dbReference>
<evidence type="ECO:0000313" key="7">
    <source>
        <dbReference type="EMBL" id="ADE56944.1"/>
    </source>
</evidence>
<keyword evidence="4 6" id="KW-0808">Transferase</keyword>
<dbReference type="KEGG" id="aco:Amico_0811"/>
<dbReference type="GO" id="GO:0071424">
    <property type="term" value="F:rRNA (cytosine-N4-)-methyltransferase activity"/>
    <property type="evidence" value="ECO:0007669"/>
    <property type="project" value="UniProtKB-UniRule"/>
</dbReference>
<comment type="similarity">
    <text evidence="1 6">Belongs to the methyltransferase superfamily. RsmH family.</text>
</comment>
<dbReference type="eggNOG" id="COG0275">
    <property type="taxonomic scope" value="Bacteria"/>
</dbReference>
<dbReference type="RefSeq" id="WP_013048210.1">
    <property type="nucleotide sequence ID" value="NC_014011.1"/>
</dbReference>
<evidence type="ECO:0000256" key="3">
    <source>
        <dbReference type="ARBA" id="ARBA00022603"/>
    </source>
</evidence>